<gene>
    <name evidence="1" type="primary">Acey_s0106.g3778</name>
    <name evidence="1" type="ORF">Y032_0106g3778</name>
</gene>
<dbReference type="Proteomes" id="UP000024635">
    <property type="component" value="Unassembled WGS sequence"/>
</dbReference>
<dbReference type="EMBL" id="JARK01001442">
    <property type="protein sequence ID" value="EYC01597.1"/>
    <property type="molecule type" value="Genomic_DNA"/>
</dbReference>
<sequence length="71" mass="8233">MMIGSTIQRRWTCDKLLREQSTMIEQTDHVIARVSAGEVGVSKVMGWIDFCPHSVVFELFYAEFSRAMMHH</sequence>
<organism evidence="1 2">
    <name type="scientific">Ancylostoma ceylanicum</name>
    <dbReference type="NCBI Taxonomy" id="53326"/>
    <lineage>
        <taxon>Eukaryota</taxon>
        <taxon>Metazoa</taxon>
        <taxon>Ecdysozoa</taxon>
        <taxon>Nematoda</taxon>
        <taxon>Chromadorea</taxon>
        <taxon>Rhabditida</taxon>
        <taxon>Rhabditina</taxon>
        <taxon>Rhabditomorpha</taxon>
        <taxon>Strongyloidea</taxon>
        <taxon>Ancylostomatidae</taxon>
        <taxon>Ancylostomatinae</taxon>
        <taxon>Ancylostoma</taxon>
    </lineage>
</organism>
<reference evidence="2" key="1">
    <citation type="journal article" date="2015" name="Nat. Genet.">
        <title>The genome and transcriptome of the zoonotic hookworm Ancylostoma ceylanicum identify infection-specific gene families.</title>
        <authorList>
            <person name="Schwarz E.M."/>
            <person name="Hu Y."/>
            <person name="Antoshechkin I."/>
            <person name="Miller M.M."/>
            <person name="Sternberg P.W."/>
            <person name="Aroian R.V."/>
        </authorList>
    </citation>
    <scope>NUCLEOTIDE SEQUENCE</scope>
    <source>
        <strain evidence="2">HY135</strain>
    </source>
</reference>
<comment type="caution">
    <text evidence="1">The sequence shown here is derived from an EMBL/GenBank/DDBJ whole genome shotgun (WGS) entry which is preliminary data.</text>
</comment>
<dbReference type="AlphaFoldDB" id="A0A016TFZ7"/>
<evidence type="ECO:0000313" key="2">
    <source>
        <dbReference type="Proteomes" id="UP000024635"/>
    </source>
</evidence>
<evidence type="ECO:0000313" key="1">
    <source>
        <dbReference type="EMBL" id="EYC01597.1"/>
    </source>
</evidence>
<name>A0A016TFZ7_9BILA</name>
<accession>A0A016TFZ7</accession>
<keyword evidence="2" id="KW-1185">Reference proteome</keyword>
<protein>
    <submittedName>
        <fullName evidence="1">Uncharacterized protein</fullName>
    </submittedName>
</protein>
<proteinExistence type="predicted"/>